<evidence type="ECO:0000256" key="1">
    <source>
        <dbReference type="ARBA" id="ARBA00038494"/>
    </source>
</evidence>
<dbReference type="Proteomes" id="UP001170624">
    <property type="component" value="Unassembled WGS sequence"/>
</dbReference>
<feature type="domain" description="Glycosyltransferase 2-like" evidence="2">
    <location>
        <begin position="9"/>
        <end position="127"/>
    </location>
</feature>
<dbReference type="GO" id="GO:0016757">
    <property type="term" value="F:glycosyltransferase activity"/>
    <property type="evidence" value="ECO:0007669"/>
    <property type="project" value="UniProtKB-KW"/>
</dbReference>
<evidence type="ECO:0000313" key="4">
    <source>
        <dbReference type="Proteomes" id="UP001170624"/>
    </source>
</evidence>
<dbReference type="SUPFAM" id="SSF53448">
    <property type="entry name" value="Nucleotide-diphospho-sugar transferases"/>
    <property type="match status" value="1"/>
</dbReference>
<organism evidence="3 4">
    <name type="scientific">Photobacterium sanguinicancri</name>
    <dbReference type="NCBI Taxonomy" id="875932"/>
    <lineage>
        <taxon>Bacteria</taxon>
        <taxon>Pseudomonadati</taxon>
        <taxon>Pseudomonadota</taxon>
        <taxon>Gammaproteobacteria</taxon>
        <taxon>Vibrionales</taxon>
        <taxon>Vibrionaceae</taxon>
        <taxon>Photobacterium</taxon>
    </lineage>
</organism>
<comment type="similarity">
    <text evidence="1">Belongs to the glycosyltransferase 2 family. WaaE/KdtX subfamily.</text>
</comment>
<dbReference type="AlphaFoldDB" id="A0AAW7Y456"/>
<dbReference type="EC" id="2.4.-.-" evidence="3"/>
<dbReference type="CDD" id="cd02511">
    <property type="entry name" value="Beta4Glucosyltransferase"/>
    <property type="match status" value="1"/>
</dbReference>
<dbReference type="InterPro" id="IPR029044">
    <property type="entry name" value="Nucleotide-diphossugar_trans"/>
</dbReference>
<dbReference type="RefSeq" id="WP_303499617.1">
    <property type="nucleotide sequence ID" value="NZ_JAUOPU010000010.1"/>
</dbReference>
<name>A0AAW7Y456_9GAMM</name>
<evidence type="ECO:0000313" key="3">
    <source>
        <dbReference type="EMBL" id="MDO6543142.1"/>
    </source>
</evidence>
<sequence>MTTKRATISVVIIAKNSAMTLAKCLQSVQWADEIVLLDSGSDDNTTEIAREYGAKVHTHLDWQGYGKQRQFAQQYASCEYTFMIDTDEEVTDELRVNIEAVLASPQQPNIIYSCARRNWFLGRYMYHCGWYPDRVMRLYRTQERTYNDNLVHESINTIGATVAPLDGDLLHQTCTDFSSFQQKQLTYAKNWAQERFQSGKKVGFSSAFSHSIGAFLKTYLLRKGFLDGAHGLLLSIIIAQYTFNKYITLWSLHQSSTNKS</sequence>
<keyword evidence="3" id="KW-0328">Glycosyltransferase</keyword>
<gene>
    <name evidence="3" type="ORF">Q4568_11400</name>
</gene>
<dbReference type="Pfam" id="PF00535">
    <property type="entry name" value="Glycos_transf_2"/>
    <property type="match status" value="1"/>
</dbReference>
<proteinExistence type="inferred from homology"/>
<dbReference type="PANTHER" id="PTHR43630">
    <property type="entry name" value="POLY-BETA-1,6-N-ACETYL-D-GLUCOSAMINE SYNTHASE"/>
    <property type="match status" value="1"/>
</dbReference>
<dbReference type="EMBL" id="JAUOPU010000010">
    <property type="protein sequence ID" value="MDO6543142.1"/>
    <property type="molecule type" value="Genomic_DNA"/>
</dbReference>
<protein>
    <submittedName>
        <fullName evidence="3">Glycosyltransferase family 2 protein</fullName>
        <ecNumber evidence="3">2.4.-.-</ecNumber>
    </submittedName>
</protein>
<dbReference type="Gene3D" id="3.90.550.10">
    <property type="entry name" value="Spore Coat Polysaccharide Biosynthesis Protein SpsA, Chain A"/>
    <property type="match status" value="1"/>
</dbReference>
<reference evidence="3" key="1">
    <citation type="submission" date="2023-07" db="EMBL/GenBank/DDBJ databases">
        <title>Genome content predicts the carbon catabolic preferences of heterotrophic bacteria.</title>
        <authorList>
            <person name="Gralka M."/>
        </authorList>
    </citation>
    <scope>NUCLEOTIDE SEQUENCE</scope>
    <source>
        <strain evidence="3">G2M05</strain>
    </source>
</reference>
<accession>A0AAW7Y456</accession>
<keyword evidence="3" id="KW-0808">Transferase</keyword>
<dbReference type="PANTHER" id="PTHR43630:SF2">
    <property type="entry name" value="GLYCOSYLTRANSFERASE"/>
    <property type="match status" value="1"/>
</dbReference>
<dbReference type="InterPro" id="IPR001173">
    <property type="entry name" value="Glyco_trans_2-like"/>
</dbReference>
<comment type="caution">
    <text evidence="3">The sequence shown here is derived from an EMBL/GenBank/DDBJ whole genome shotgun (WGS) entry which is preliminary data.</text>
</comment>
<evidence type="ECO:0000259" key="2">
    <source>
        <dbReference type="Pfam" id="PF00535"/>
    </source>
</evidence>